<keyword evidence="4" id="KW-1185">Reference proteome</keyword>
<dbReference type="PANTHER" id="PTHR10039:SF17">
    <property type="entry name" value="FUNGAL STAND N-TERMINAL GOODBYE DOMAIN-CONTAINING PROTEIN-RELATED"/>
    <property type="match status" value="1"/>
</dbReference>
<feature type="domain" description="Nephrocystin 3-like N-terminal" evidence="2">
    <location>
        <begin position="49"/>
        <end position="153"/>
    </location>
</feature>
<dbReference type="Gene3D" id="3.40.50.300">
    <property type="entry name" value="P-loop containing nucleotide triphosphate hydrolases"/>
    <property type="match status" value="1"/>
</dbReference>
<evidence type="ECO:0000259" key="2">
    <source>
        <dbReference type="Pfam" id="PF24883"/>
    </source>
</evidence>
<dbReference type="Pfam" id="PF24883">
    <property type="entry name" value="NPHP3_N"/>
    <property type="match status" value="2"/>
</dbReference>
<dbReference type="OrthoDB" id="5967843at2759"/>
<evidence type="ECO:0000256" key="1">
    <source>
        <dbReference type="ARBA" id="ARBA00022737"/>
    </source>
</evidence>
<dbReference type="EMBL" id="KN834787">
    <property type="protein sequence ID" value="KIK58043.1"/>
    <property type="molecule type" value="Genomic_DNA"/>
</dbReference>
<gene>
    <name evidence="3" type="ORF">GYMLUDRAFT_86435</name>
</gene>
<feature type="domain" description="Nephrocystin 3-like N-terminal" evidence="2">
    <location>
        <begin position="198"/>
        <end position="252"/>
    </location>
</feature>
<evidence type="ECO:0000313" key="4">
    <source>
        <dbReference type="Proteomes" id="UP000053593"/>
    </source>
</evidence>
<keyword evidence="1" id="KW-0677">Repeat</keyword>
<proteinExistence type="predicted"/>
<dbReference type="SUPFAM" id="SSF52540">
    <property type="entry name" value="P-loop containing nucleoside triphosphate hydrolases"/>
    <property type="match status" value="1"/>
</dbReference>
<dbReference type="Proteomes" id="UP000053593">
    <property type="component" value="Unassembled WGS sequence"/>
</dbReference>
<name>A0A0D0CR86_9AGAR</name>
<dbReference type="HOGENOM" id="CLU_000288_6_10_1"/>
<reference evidence="3 4" key="1">
    <citation type="submission" date="2014-04" db="EMBL/GenBank/DDBJ databases">
        <title>Evolutionary Origins and Diversification of the Mycorrhizal Mutualists.</title>
        <authorList>
            <consortium name="DOE Joint Genome Institute"/>
            <consortium name="Mycorrhizal Genomics Consortium"/>
            <person name="Kohler A."/>
            <person name="Kuo A."/>
            <person name="Nagy L.G."/>
            <person name="Floudas D."/>
            <person name="Copeland A."/>
            <person name="Barry K.W."/>
            <person name="Cichocki N."/>
            <person name="Veneault-Fourrey C."/>
            <person name="LaButti K."/>
            <person name="Lindquist E.A."/>
            <person name="Lipzen A."/>
            <person name="Lundell T."/>
            <person name="Morin E."/>
            <person name="Murat C."/>
            <person name="Riley R."/>
            <person name="Ohm R."/>
            <person name="Sun H."/>
            <person name="Tunlid A."/>
            <person name="Henrissat B."/>
            <person name="Grigoriev I.V."/>
            <person name="Hibbett D.S."/>
            <person name="Martin F."/>
        </authorList>
    </citation>
    <scope>NUCLEOTIDE SEQUENCE [LARGE SCALE GENOMIC DNA]</scope>
    <source>
        <strain evidence="3 4">FD-317 M1</strain>
    </source>
</reference>
<dbReference type="InterPro" id="IPR027417">
    <property type="entry name" value="P-loop_NTPase"/>
</dbReference>
<dbReference type="PANTHER" id="PTHR10039">
    <property type="entry name" value="AMELOGENIN"/>
    <property type="match status" value="1"/>
</dbReference>
<dbReference type="InterPro" id="IPR056884">
    <property type="entry name" value="NPHP3-like_N"/>
</dbReference>
<evidence type="ECO:0000313" key="3">
    <source>
        <dbReference type="EMBL" id="KIK58043.1"/>
    </source>
</evidence>
<dbReference type="AlphaFoldDB" id="A0A0D0CR86"/>
<sequence>MNETENFPGLLKLYSHTSRSASYNAASRFSLSKFCNTDIQKDILVDLKSWAREELELDEPRLHLLYGPAEAGKSILAQTLAEKCAKTGNLAGTFFFSQFDSTRNTTQRLFTTIAFQMASSIPGLRSIIDAAVVKNPTVPTSSVQMQFKELILQPWIKVLKDTGSNVVSEYIELGDSRKRCQPQTARYYPSKRRKISEDSFVSSLPLSETPRIIILDGLDECSDSTEHEHVFSILSDVIQNHGLPLRVLITSRPEPHIELALKTSPIGKICRWIPLDDTYKASCDIRKLMHRRFNEIFKRRSSSMQGIPHSWPSSEQIEELVRRARGNITYLTTLMRFINDENAKPSDRLNLVLESTPPDVEDSSSSAGLDALYRQILSLQKEVSLLRKVLGALITQDALDGYVEQRWGLNRVAFVADVFKIPLSSVCEALSGLRCLFRDGSPFESEFCFRDKSFVEFLLDSKRSQSYFIDAEDSHDSLAACCLDILNGSFSISSQAQDKVNPCYEYASDYWVYHCVNAKGSAELLAKLEAFDIYTAANEKVWGMFWWSFEPQTLANFLADVHQVWLRFKPNNSSGDSRLKHFSDISSGGFFLTLIEPDSDTRYTIRVSLTPKYYAQDIPISILENHLQSELASSPIRTALPYSMKTIVTPLKIGNPRYELVKINSQNPRIK</sequence>
<accession>A0A0D0CR86</accession>
<protein>
    <recommendedName>
        <fullName evidence="2">Nephrocystin 3-like N-terminal domain-containing protein</fullName>
    </recommendedName>
</protein>
<organism evidence="3 4">
    <name type="scientific">Collybiopsis luxurians FD-317 M1</name>
    <dbReference type="NCBI Taxonomy" id="944289"/>
    <lineage>
        <taxon>Eukaryota</taxon>
        <taxon>Fungi</taxon>
        <taxon>Dikarya</taxon>
        <taxon>Basidiomycota</taxon>
        <taxon>Agaricomycotina</taxon>
        <taxon>Agaricomycetes</taxon>
        <taxon>Agaricomycetidae</taxon>
        <taxon>Agaricales</taxon>
        <taxon>Marasmiineae</taxon>
        <taxon>Omphalotaceae</taxon>
        <taxon>Collybiopsis</taxon>
        <taxon>Collybiopsis luxurians</taxon>
    </lineage>
</organism>